<evidence type="ECO:0000256" key="1">
    <source>
        <dbReference type="SAM" id="MobiDB-lite"/>
    </source>
</evidence>
<comment type="caution">
    <text evidence="3">The sequence shown here is derived from an EMBL/GenBank/DDBJ whole genome shotgun (WGS) entry which is preliminary data.</text>
</comment>
<dbReference type="InterPro" id="IPR029062">
    <property type="entry name" value="Class_I_gatase-like"/>
</dbReference>
<accession>A0A7W9CL70</accession>
<evidence type="ECO:0000313" key="4">
    <source>
        <dbReference type="Proteomes" id="UP000545037"/>
    </source>
</evidence>
<dbReference type="RefSeq" id="WP_183214658.1">
    <property type="nucleotide sequence ID" value="NZ_JACHOR010000006.1"/>
</dbReference>
<evidence type="ECO:0000256" key="2">
    <source>
        <dbReference type="SAM" id="Phobius"/>
    </source>
</evidence>
<evidence type="ECO:0000313" key="3">
    <source>
        <dbReference type="EMBL" id="MBB5747682.1"/>
    </source>
</evidence>
<keyword evidence="2" id="KW-1133">Transmembrane helix</keyword>
<feature type="transmembrane region" description="Helical" evidence="2">
    <location>
        <begin position="573"/>
        <end position="590"/>
    </location>
</feature>
<keyword evidence="4" id="KW-1185">Reference proteome</keyword>
<protein>
    <submittedName>
        <fullName evidence="3">MYXO-CTERM domain-containing protein</fullName>
    </submittedName>
</protein>
<name>A0A7W9CL70_9CAUL</name>
<feature type="region of interest" description="Disordered" evidence="1">
    <location>
        <begin position="358"/>
        <end position="382"/>
    </location>
</feature>
<dbReference type="Proteomes" id="UP000545037">
    <property type="component" value="Unassembled WGS sequence"/>
</dbReference>
<feature type="transmembrane region" description="Helical" evidence="2">
    <location>
        <begin position="12"/>
        <end position="30"/>
    </location>
</feature>
<gene>
    <name evidence="3" type="ORF">GGR13_003310</name>
</gene>
<dbReference type="EMBL" id="JACHOR010000006">
    <property type="protein sequence ID" value="MBB5747682.1"/>
    <property type="molecule type" value="Genomic_DNA"/>
</dbReference>
<feature type="transmembrane region" description="Helical" evidence="2">
    <location>
        <begin position="42"/>
        <end position="61"/>
    </location>
</feature>
<sequence>MIGDGFDPRPWTLVLIGLGVLLGIVRLLLWQRSAPVAERSPPVRLALLGGLQMASGLLLFLCLFPPSDTVRAGALFVATEATQQPSDLQPGDILVALPEAGAIEGAVRVPDLATALRQFPDASGIRILGQGLPPRDQGIAPKDLVYDPPAAPRGLIEVALPDRVAAGASFSVGGQIGSLPRGSIELVDPAGTVASRRPVAAGTRFIVTGTARTPELALFTLRLRDASGGTVEQMTVPVQTRNEAPPRVRVLAGAPGPETKFLRRWAGEAGIDLGLDIDVGAGVQLGDGRTAITRAALADIDLLVIDDRRWEGLGASERSILTDAVSEGLGLLLRPTGTLSPTSRREWAAMGAPLTGAGDSVATRLDPPSAVGEQAGRSDTRTRDPVVELTRRELADPGSDAVSLLRSADGVALASWRSRGRGRIGVWTITDSYALVLTGDDARYADLWSDLFSTLARASGDNPAKIEGLVLTGRRTQVCRIEGTATILAPDGTQGALLTDPQSGDQACGAYWPALDGWHVVRDGQGRETPFYAQSRTSAPSLAIWADRQATLALTGAVGPARGTSRTGSPGSSWPWFAGLLVIAALLWWLERRRPAKA</sequence>
<keyword evidence="2" id="KW-0812">Transmembrane</keyword>
<keyword evidence="2" id="KW-0472">Membrane</keyword>
<dbReference type="AlphaFoldDB" id="A0A7W9CL70"/>
<proteinExistence type="predicted"/>
<dbReference type="SUPFAM" id="SSF52317">
    <property type="entry name" value="Class I glutamine amidotransferase-like"/>
    <property type="match status" value="1"/>
</dbReference>
<reference evidence="3 4" key="1">
    <citation type="submission" date="2020-08" db="EMBL/GenBank/DDBJ databases">
        <title>Genomic Encyclopedia of Type Strains, Phase IV (KMG-IV): sequencing the most valuable type-strain genomes for metagenomic binning, comparative biology and taxonomic classification.</title>
        <authorList>
            <person name="Goeker M."/>
        </authorList>
    </citation>
    <scope>NUCLEOTIDE SEQUENCE [LARGE SCALE GENOMIC DNA]</scope>
    <source>
        <strain evidence="3 4">DSM 4737</strain>
    </source>
</reference>
<organism evidence="3 4">
    <name type="scientific">Brevundimonas variabilis</name>
    <dbReference type="NCBI Taxonomy" id="74312"/>
    <lineage>
        <taxon>Bacteria</taxon>
        <taxon>Pseudomonadati</taxon>
        <taxon>Pseudomonadota</taxon>
        <taxon>Alphaproteobacteria</taxon>
        <taxon>Caulobacterales</taxon>
        <taxon>Caulobacteraceae</taxon>
        <taxon>Brevundimonas</taxon>
    </lineage>
</organism>